<comment type="caution">
    <text evidence="2">The sequence shown here is derived from an EMBL/GenBank/DDBJ whole genome shotgun (WGS) entry which is preliminary data.</text>
</comment>
<evidence type="ECO:0000313" key="2">
    <source>
        <dbReference type="EMBL" id="KAH1183229.1"/>
    </source>
</evidence>
<sequence length="195" mass="20994">MDFRVRCREEISLLDLLLKKKELEKKGLMTEGLGACFCQTLELVASSQKTHQDDWILKNARLIIQADGSCWEFLSGNADQLLLVWDRKSQAKQTEQQTPFLRSFVRKFPGGKGAGGAAPTTPTHAARGSSPRGERHSGRGVHQGPERAGAAATEEQSREAGAHDGGAGRLLQPGRGSGTEAVSGALDQHPARPAE</sequence>
<accession>A0A9D3XMA1</accession>
<dbReference type="AlphaFoldDB" id="A0A9D3XMA1"/>
<feature type="compositionally biased region" description="Low complexity" evidence="1">
    <location>
        <begin position="117"/>
        <end position="126"/>
    </location>
</feature>
<dbReference type="EMBL" id="JAHDVG010000466">
    <property type="protein sequence ID" value="KAH1183229.1"/>
    <property type="molecule type" value="Genomic_DNA"/>
</dbReference>
<evidence type="ECO:0000256" key="1">
    <source>
        <dbReference type="SAM" id="MobiDB-lite"/>
    </source>
</evidence>
<organism evidence="2 3">
    <name type="scientific">Mauremys mutica</name>
    <name type="common">yellowpond turtle</name>
    <dbReference type="NCBI Taxonomy" id="74926"/>
    <lineage>
        <taxon>Eukaryota</taxon>
        <taxon>Metazoa</taxon>
        <taxon>Chordata</taxon>
        <taxon>Craniata</taxon>
        <taxon>Vertebrata</taxon>
        <taxon>Euteleostomi</taxon>
        <taxon>Archelosauria</taxon>
        <taxon>Testudinata</taxon>
        <taxon>Testudines</taxon>
        <taxon>Cryptodira</taxon>
        <taxon>Durocryptodira</taxon>
        <taxon>Testudinoidea</taxon>
        <taxon>Geoemydidae</taxon>
        <taxon>Geoemydinae</taxon>
        <taxon>Mauremys</taxon>
    </lineage>
</organism>
<feature type="region of interest" description="Disordered" evidence="1">
    <location>
        <begin position="106"/>
        <end position="195"/>
    </location>
</feature>
<proteinExistence type="predicted"/>
<name>A0A9D3XMA1_9SAUR</name>
<keyword evidence="3" id="KW-1185">Reference proteome</keyword>
<reference evidence="2" key="1">
    <citation type="submission" date="2021-09" db="EMBL/GenBank/DDBJ databases">
        <title>The genome of Mauremys mutica provides insights into the evolution of semi-aquatic lifestyle.</title>
        <authorList>
            <person name="Gong S."/>
            <person name="Gao Y."/>
        </authorList>
    </citation>
    <scope>NUCLEOTIDE SEQUENCE</scope>
    <source>
        <strain evidence="2">MM-2020</strain>
        <tissue evidence="2">Muscle</tissue>
    </source>
</reference>
<protein>
    <submittedName>
        <fullName evidence="2">Uncharacterized protein</fullName>
    </submittedName>
</protein>
<gene>
    <name evidence="2" type="ORF">KIL84_004721</name>
</gene>
<evidence type="ECO:0000313" key="3">
    <source>
        <dbReference type="Proteomes" id="UP000827986"/>
    </source>
</evidence>
<dbReference type="Proteomes" id="UP000827986">
    <property type="component" value="Unassembled WGS sequence"/>
</dbReference>